<sequence length="635" mass="68322">MRKLITAVVTAGALAVGGAAVPALAGVPAVPVPVAGAAPMAPPNVALPKVSPPAGWDTPAFAANYSQIGEKFSTAAVGDLDNNGVLDIVAGYPDGHLYAWRTDNGVRWFDFFTGPGAIQASPLLVDFDRDGRLDIVYANTHGDVGVVEADYHRLVTVKFGPDHPWTGAFGTPAVADIDNNGNYEIIASSFDQRMWVWMENGHLFPGWPVFVGDTSWSSPAVGDIDGDGEVEIVAGYDCDGAPGQSCSPDYGGYVGAWNPDGSRVAGWPRFVSKQVVWSSPALADLDGDSRLDVVVGTGNMPATMWDGGRQPMNGEYVYAFRGDGSNVPGWPVRIGRNVTSSPAVGDIDGDGRPDVAFVAEDGLLYAYSGTGQRLWTRCAGNNPFAPPNTGVATATTCPGLHASPTIADVDNDGRQNVVIGGEQWLRAYDGNGDLRYSGETSAGTDPMTAAPTVVQVNGRTWIVEATANGNRGKVFAWTTNTALGRADWPTFKHNMTRSGSNSSRASFPVYKNAYSPTLYRLVNGVATPVSYAEWQAAGFPSPRPTNTDYVKYPWAPTLYAVTFWPARWQWDLLTYELWQRAGFPAPRTATWIEGSDVYKRANEPYIYVRDPAGLVHQLTYDEWAFMNFRQPRIVP</sequence>
<dbReference type="Gene3D" id="2.130.10.130">
    <property type="entry name" value="Integrin alpha, N-terminal"/>
    <property type="match status" value="1"/>
</dbReference>
<dbReference type="RefSeq" id="WP_135973127.1">
    <property type="nucleotide sequence ID" value="NZ_CP039291.1"/>
</dbReference>
<proteinExistence type="predicted"/>
<organism evidence="3 4">
    <name type="scientific">Cellulomonas shaoxiangyii</name>
    <dbReference type="NCBI Taxonomy" id="2566013"/>
    <lineage>
        <taxon>Bacteria</taxon>
        <taxon>Bacillati</taxon>
        <taxon>Actinomycetota</taxon>
        <taxon>Actinomycetes</taxon>
        <taxon>Micrococcales</taxon>
        <taxon>Cellulomonadaceae</taxon>
        <taxon>Cellulomonas</taxon>
    </lineage>
</organism>
<reference evidence="3 4" key="1">
    <citation type="submission" date="2019-04" db="EMBL/GenBank/DDBJ databases">
        <title>Isolation and identification of Cellulomonas shaoxiangyii sp. Nov. isolated from feces of the Tibetan antelopes (Pantholops hodgsonii) in the Qinghai-Tibet plateau of China.</title>
        <authorList>
            <person name="Tian Z."/>
        </authorList>
    </citation>
    <scope>NUCLEOTIDE SEQUENCE [LARGE SCALE GENOMIC DNA]</scope>
    <source>
        <strain evidence="3 4">Z28</strain>
    </source>
</reference>
<dbReference type="PANTHER" id="PTHR44103:SF1">
    <property type="entry name" value="PROPROTEIN CONVERTASE P"/>
    <property type="match status" value="1"/>
</dbReference>
<dbReference type="PANTHER" id="PTHR44103">
    <property type="entry name" value="PROPROTEIN CONVERTASE P"/>
    <property type="match status" value="1"/>
</dbReference>
<keyword evidence="4" id="KW-1185">Reference proteome</keyword>
<dbReference type="OrthoDB" id="9802318at2"/>
<dbReference type="AlphaFoldDB" id="A0A4P7SMJ4"/>
<protein>
    <submittedName>
        <fullName evidence="3">VCBS repeat-containing protein</fullName>
    </submittedName>
</protein>
<dbReference type="Pfam" id="PF13517">
    <property type="entry name" value="FG-GAP_3"/>
    <property type="match status" value="3"/>
</dbReference>
<feature type="chain" id="PRO_5039563159" evidence="2">
    <location>
        <begin position="26"/>
        <end position="635"/>
    </location>
</feature>
<keyword evidence="1 2" id="KW-0732">Signal</keyword>
<name>A0A4P7SMJ4_9CELL</name>
<dbReference type="EMBL" id="CP039291">
    <property type="protein sequence ID" value="QCB94998.1"/>
    <property type="molecule type" value="Genomic_DNA"/>
</dbReference>
<dbReference type="InterPro" id="IPR028994">
    <property type="entry name" value="Integrin_alpha_N"/>
</dbReference>
<evidence type="ECO:0000313" key="4">
    <source>
        <dbReference type="Proteomes" id="UP000296469"/>
    </source>
</evidence>
<evidence type="ECO:0000256" key="1">
    <source>
        <dbReference type="ARBA" id="ARBA00022729"/>
    </source>
</evidence>
<evidence type="ECO:0000313" key="3">
    <source>
        <dbReference type="EMBL" id="QCB94998.1"/>
    </source>
</evidence>
<accession>A0A4P7SMJ4</accession>
<dbReference type="Proteomes" id="UP000296469">
    <property type="component" value="Chromosome"/>
</dbReference>
<dbReference type="InterPro" id="IPR013517">
    <property type="entry name" value="FG-GAP"/>
</dbReference>
<gene>
    <name evidence="3" type="ORF">E5225_16935</name>
</gene>
<dbReference type="KEGG" id="celz:E5225_16935"/>
<feature type="signal peptide" evidence="2">
    <location>
        <begin position="1"/>
        <end position="25"/>
    </location>
</feature>
<evidence type="ECO:0000256" key="2">
    <source>
        <dbReference type="SAM" id="SignalP"/>
    </source>
</evidence>
<dbReference type="SUPFAM" id="SSF69318">
    <property type="entry name" value="Integrin alpha N-terminal domain"/>
    <property type="match status" value="1"/>
</dbReference>